<dbReference type="EMBL" id="KN822015">
    <property type="protein sequence ID" value="KIM66890.1"/>
    <property type="molecule type" value="Genomic_DNA"/>
</dbReference>
<evidence type="ECO:0000313" key="3">
    <source>
        <dbReference type="Proteomes" id="UP000053989"/>
    </source>
</evidence>
<dbReference type="FunCoup" id="A0A0C3E230">
    <property type="interactions" value="553"/>
</dbReference>
<dbReference type="PANTHER" id="PTHR15323:SF6">
    <property type="entry name" value="CELL DIVISION CYCLE PROTEIN 123 HOMOLOG"/>
    <property type="match status" value="1"/>
</dbReference>
<organism evidence="2 3">
    <name type="scientific">Scleroderma citrinum Foug A</name>
    <dbReference type="NCBI Taxonomy" id="1036808"/>
    <lineage>
        <taxon>Eukaryota</taxon>
        <taxon>Fungi</taxon>
        <taxon>Dikarya</taxon>
        <taxon>Basidiomycota</taxon>
        <taxon>Agaricomycotina</taxon>
        <taxon>Agaricomycetes</taxon>
        <taxon>Agaricomycetidae</taxon>
        <taxon>Boletales</taxon>
        <taxon>Sclerodermatineae</taxon>
        <taxon>Sclerodermataceae</taxon>
        <taxon>Scleroderma</taxon>
    </lineage>
</organism>
<reference evidence="3" key="2">
    <citation type="submission" date="2015-01" db="EMBL/GenBank/DDBJ databases">
        <title>Evolutionary Origins and Diversification of the Mycorrhizal Mutualists.</title>
        <authorList>
            <consortium name="DOE Joint Genome Institute"/>
            <consortium name="Mycorrhizal Genomics Consortium"/>
            <person name="Kohler A."/>
            <person name="Kuo A."/>
            <person name="Nagy L.G."/>
            <person name="Floudas D."/>
            <person name="Copeland A."/>
            <person name="Barry K.W."/>
            <person name="Cichocki N."/>
            <person name="Veneault-Fourrey C."/>
            <person name="LaButti K."/>
            <person name="Lindquist E.A."/>
            <person name="Lipzen A."/>
            <person name="Lundell T."/>
            <person name="Morin E."/>
            <person name="Murat C."/>
            <person name="Riley R."/>
            <person name="Ohm R."/>
            <person name="Sun H."/>
            <person name="Tunlid A."/>
            <person name="Henrissat B."/>
            <person name="Grigoriev I.V."/>
            <person name="Hibbett D.S."/>
            <person name="Martin F."/>
        </authorList>
    </citation>
    <scope>NUCLEOTIDE SEQUENCE [LARGE SCALE GENOMIC DNA]</scope>
    <source>
        <strain evidence="3">Foug A</strain>
    </source>
</reference>
<comment type="similarity">
    <text evidence="1">Belongs to the CDC123 family.</text>
</comment>
<dbReference type="STRING" id="1036808.A0A0C3E230"/>
<dbReference type="GO" id="GO:0005737">
    <property type="term" value="C:cytoplasm"/>
    <property type="evidence" value="ECO:0007669"/>
    <property type="project" value="TreeGrafter"/>
</dbReference>
<evidence type="ECO:0000256" key="1">
    <source>
        <dbReference type="ARBA" id="ARBA00011047"/>
    </source>
</evidence>
<dbReference type="Proteomes" id="UP000053989">
    <property type="component" value="Unassembled WGS sequence"/>
</dbReference>
<keyword evidence="3" id="KW-1185">Reference proteome</keyword>
<proteinExistence type="inferred from homology"/>
<dbReference type="InParanoid" id="A0A0C3E230"/>
<dbReference type="InterPro" id="IPR009772">
    <property type="entry name" value="CDC123"/>
</dbReference>
<dbReference type="AlphaFoldDB" id="A0A0C3E230"/>
<reference evidence="2 3" key="1">
    <citation type="submission" date="2014-04" db="EMBL/GenBank/DDBJ databases">
        <authorList>
            <consortium name="DOE Joint Genome Institute"/>
            <person name="Kuo A."/>
            <person name="Kohler A."/>
            <person name="Nagy L.G."/>
            <person name="Floudas D."/>
            <person name="Copeland A."/>
            <person name="Barry K.W."/>
            <person name="Cichocki N."/>
            <person name="Veneault-Fourrey C."/>
            <person name="LaButti K."/>
            <person name="Lindquist E.A."/>
            <person name="Lipzen A."/>
            <person name="Lundell T."/>
            <person name="Morin E."/>
            <person name="Murat C."/>
            <person name="Sun H."/>
            <person name="Tunlid A."/>
            <person name="Henrissat B."/>
            <person name="Grigoriev I.V."/>
            <person name="Hibbett D.S."/>
            <person name="Martin F."/>
            <person name="Nordberg H.P."/>
            <person name="Cantor M.N."/>
            <person name="Hua S.X."/>
        </authorList>
    </citation>
    <scope>NUCLEOTIDE SEQUENCE [LARGE SCALE GENOMIC DNA]</scope>
    <source>
        <strain evidence="2 3">Foug A</strain>
    </source>
</reference>
<dbReference type="Pfam" id="PF07065">
    <property type="entry name" value="D123"/>
    <property type="match status" value="1"/>
</dbReference>
<accession>A0A0C3E230</accession>
<protein>
    <submittedName>
        <fullName evidence="2">Uncharacterized protein</fullName>
    </submittedName>
</protein>
<dbReference type="PANTHER" id="PTHR15323">
    <property type="entry name" value="D123 PROTEIN"/>
    <property type="match status" value="1"/>
</dbReference>
<evidence type="ECO:0000313" key="2">
    <source>
        <dbReference type="EMBL" id="KIM66890.1"/>
    </source>
</evidence>
<sequence>MTSSDNASDGEFPLLTPDYILAFQFSSWYPLFARFSPRSTIVRPLGKDFKDYLDSDGVFVPEGSEDVDAEGTLAGDEDDLARSITSSGGQFSFPELDAQIRRAIKDYGAVFPKLNFSSPRDAAWVLPPSSPLKCTSPVDVYLLLKSSDFVTHDFSVERVFEGCNTDDALNYELELVLRKWYPIDRSREVRCFVRNDVLLGISQRDTNFYDYMVNPVTQNTIRTTVHKFWEDNIKSKWPLAQKDYVFDFLLTRDLSRGHILDFNPYAPRTDSLLFTYEDLHGLSKVRQESCGGDVGMSLPALRVIDSSHHPAALRNLPVHQHNMVPIEALSLSEGHNIVEFGKVWQDEVRRAMRDEDES</sequence>
<dbReference type="HOGENOM" id="CLU_034402_2_0_1"/>
<name>A0A0C3E230_9AGAM</name>
<gene>
    <name evidence="2" type="ORF">SCLCIDRAFT_259372</name>
</gene>
<dbReference type="OrthoDB" id="360540at2759"/>